<dbReference type="EMBL" id="KN880492">
    <property type="protein sequence ID" value="KIY69008.1"/>
    <property type="molecule type" value="Genomic_DNA"/>
</dbReference>
<keyword evidence="2" id="KW-1185">Reference proteome</keyword>
<sequence>MVERRVRECDQAPQSDSMRRARKAWTLYNHRSQRRAPRCNLMPVLLSEITAEWSQAGDIRTIGENYNGVDVLSTEGEVLDAARSHAEGAEGASKARSRISIDQRERSWDEARYPAVDCPAESEICHRDLDVFPGVFLENIAQNVERYDMRNPASAEIKAFLLEIHSASDVSPTVKAYSDIVYYNYYALGLSLQFVPTNGYKPKTNATASEIETARLSLDAFDFYNVPPVDKEKAAGTSARRSELAFASYPAPITLRLAPSLTDKDGKLLERPEELVVTVATTGKEFVQALGEPDRKGGGVGPSTGSIGIWCEWPRDGVHVEFAGDGAKGPQAWERGKDALWKVVTVFRAESAK</sequence>
<evidence type="ECO:0000313" key="1">
    <source>
        <dbReference type="EMBL" id="KIY69008.1"/>
    </source>
</evidence>
<organism evidence="1 2">
    <name type="scientific">Cylindrobasidium torrendii FP15055 ss-10</name>
    <dbReference type="NCBI Taxonomy" id="1314674"/>
    <lineage>
        <taxon>Eukaryota</taxon>
        <taxon>Fungi</taxon>
        <taxon>Dikarya</taxon>
        <taxon>Basidiomycota</taxon>
        <taxon>Agaricomycotina</taxon>
        <taxon>Agaricomycetes</taxon>
        <taxon>Agaricomycetidae</taxon>
        <taxon>Agaricales</taxon>
        <taxon>Marasmiineae</taxon>
        <taxon>Physalacriaceae</taxon>
        <taxon>Cylindrobasidium</taxon>
    </lineage>
</organism>
<dbReference type="AlphaFoldDB" id="A0A0D7BES3"/>
<accession>A0A0D7BES3</accession>
<reference evidence="1 2" key="1">
    <citation type="journal article" date="2015" name="Fungal Genet. Biol.">
        <title>Evolution of novel wood decay mechanisms in Agaricales revealed by the genome sequences of Fistulina hepatica and Cylindrobasidium torrendii.</title>
        <authorList>
            <person name="Floudas D."/>
            <person name="Held B.W."/>
            <person name="Riley R."/>
            <person name="Nagy L.G."/>
            <person name="Koehler G."/>
            <person name="Ransdell A.S."/>
            <person name="Younus H."/>
            <person name="Chow J."/>
            <person name="Chiniquy J."/>
            <person name="Lipzen A."/>
            <person name="Tritt A."/>
            <person name="Sun H."/>
            <person name="Haridas S."/>
            <person name="LaButti K."/>
            <person name="Ohm R.A."/>
            <person name="Kues U."/>
            <person name="Blanchette R.A."/>
            <person name="Grigoriev I.V."/>
            <person name="Minto R.E."/>
            <person name="Hibbett D.S."/>
        </authorList>
    </citation>
    <scope>NUCLEOTIDE SEQUENCE [LARGE SCALE GENOMIC DNA]</scope>
    <source>
        <strain evidence="1 2">FP15055 ss-10</strain>
    </source>
</reference>
<proteinExistence type="predicted"/>
<dbReference type="OrthoDB" id="2224399at2759"/>
<protein>
    <submittedName>
        <fullName evidence="1">Uncharacterized protein</fullName>
    </submittedName>
</protein>
<evidence type="ECO:0000313" key="2">
    <source>
        <dbReference type="Proteomes" id="UP000054007"/>
    </source>
</evidence>
<dbReference type="Proteomes" id="UP000054007">
    <property type="component" value="Unassembled WGS sequence"/>
</dbReference>
<gene>
    <name evidence="1" type="ORF">CYLTODRAFT_442979</name>
</gene>
<name>A0A0D7BES3_9AGAR</name>